<reference evidence="5" key="1">
    <citation type="journal article" date="2013" name="Genome Announc.">
        <title>Draft genome sequence of the ascomycete Phaeoacremonium aleophilum strain UCR-PA7, a causal agent of the esca disease complex in grapevines.</title>
        <authorList>
            <person name="Blanco-Ulate B."/>
            <person name="Rolshausen P."/>
            <person name="Cantu D."/>
        </authorList>
    </citation>
    <scope>NUCLEOTIDE SEQUENCE [LARGE SCALE GENOMIC DNA]</scope>
    <source>
        <strain evidence="5">UCR-PA7</strain>
    </source>
</reference>
<evidence type="ECO:0000313" key="4">
    <source>
        <dbReference type="EMBL" id="EON99048.1"/>
    </source>
</evidence>
<dbReference type="AlphaFoldDB" id="R8BI94"/>
<protein>
    <submittedName>
        <fullName evidence="4">Putative fmn-binding split barrel-related protein</fullName>
    </submittedName>
</protein>
<evidence type="ECO:0000313" key="5">
    <source>
        <dbReference type="Proteomes" id="UP000014074"/>
    </source>
</evidence>
<sequence>MKASALSALIISSATSIGYATAAAVGRAPSAQDGNPHHHHAGAAVARIPTSYESAVQARRILAKTPLATLSTVFPHSSHSSDDDDENEHHVHHFERRPTGLEDVPIGLMDYIADCEDSGNPTILAIRIATTFKNVAAGSNISVALQWTPPHPPAKRIESSSSFLSRVSEHIFGPAAEEEEYDPVPYSAANLPRFSLLGYLEPIESSDDDTELRSCFVDAHPDAKYWLPGNRIHSSEFVRVVVTQIYWIGGFGDRAYIGWIPVEEWQNVTRQEWEDIRLPGEKKGWKEWSADL</sequence>
<dbReference type="InterPro" id="IPR012349">
    <property type="entry name" value="Split_barrel_FMN-bd"/>
</dbReference>
<dbReference type="OrthoDB" id="2138282at2759"/>
<proteinExistence type="predicted"/>
<dbReference type="InterPro" id="IPR055343">
    <property type="entry name" value="CREG_beta-barrel"/>
</dbReference>
<evidence type="ECO:0000256" key="2">
    <source>
        <dbReference type="SAM" id="SignalP"/>
    </source>
</evidence>
<dbReference type="RefSeq" id="XP_007916143.1">
    <property type="nucleotide sequence ID" value="XM_007917952.1"/>
</dbReference>
<organism evidence="4 5">
    <name type="scientific">Phaeoacremonium minimum (strain UCR-PA7)</name>
    <name type="common">Esca disease fungus</name>
    <name type="synonym">Togninia minima</name>
    <dbReference type="NCBI Taxonomy" id="1286976"/>
    <lineage>
        <taxon>Eukaryota</taxon>
        <taxon>Fungi</taxon>
        <taxon>Dikarya</taxon>
        <taxon>Ascomycota</taxon>
        <taxon>Pezizomycotina</taxon>
        <taxon>Sordariomycetes</taxon>
        <taxon>Sordariomycetidae</taxon>
        <taxon>Togniniales</taxon>
        <taxon>Togniniaceae</taxon>
        <taxon>Phaeoacremonium</taxon>
    </lineage>
</organism>
<dbReference type="Gene3D" id="2.30.110.10">
    <property type="entry name" value="Electron Transport, Fmn-binding Protein, Chain A"/>
    <property type="match status" value="1"/>
</dbReference>
<name>R8BI94_PHAM7</name>
<evidence type="ECO:0000256" key="1">
    <source>
        <dbReference type="SAM" id="MobiDB-lite"/>
    </source>
</evidence>
<dbReference type="Pfam" id="PF13883">
    <property type="entry name" value="CREG_beta-barrel"/>
    <property type="match status" value="1"/>
</dbReference>
<dbReference type="HOGENOM" id="CLU_056802_1_0_1"/>
<dbReference type="PANTHER" id="PTHR37273">
    <property type="entry name" value="CHROMOSOME 8, WHOLE GENOME SHOTGUN SEQUENCE"/>
    <property type="match status" value="1"/>
</dbReference>
<accession>R8BI94</accession>
<evidence type="ECO:0000259" key="3">
    <source>
        <dbReference type="Pfam" id="PF13883"/>
    </source>
</evidence>
<feature type="signal peptide" evidence="2">
    <location>
        <begin position="1"/>
        <end position="22"/>
    </location>
</feature>
<feature type="domain" description="CREG-like beta-barrel" evidence="3">
    <location>
        <begin position="49"/>
        <end position="266"/>
    </location>
</feature>
<dbReference type="SUPFAM" id="SSF50475">
    <property type="entry name" value="FMN-binding split barrel"/>
    <property type="match status" value="1"/>
</dbReference>
<dbReference type="Proteomes" id="UP000014074">
    <property type="component" value="Unassembled WGS sequence"/>
</dbReference>
<dbReference type="EMBL" id="KB933181">
    <property type="protein sequence ID" value="EON99048.1"/>
    <property type="molecule type" value="Genomic_DNA"/>
</dbReference>
<keyword evidence="5" id="KW-1185">Reference proteome</keyword>
<dbReference type="GeneID" id="19325957"/>
<dbReference type="eggNOG" id="ENOG502RDU8">
    <property type="taxonomic scope" value="Eukaryota"/>
</dbReference>
<dbReference type="KEGG" id="tmn:UCRPA7_5405"/>
<feature type="chain" id="PRO_5004462763" evidence="2">
    <location>
        <begin position="23"/>
        <end position="292"/>
    </location>
</feature>
<keyword evidence="2" id="KW-0732">Signal</keyword>
<dbReference type="PANTHER" id="PTHR37273:SF1">
    <property type="entry name" value="ADL397C-AP"/>
    <property type="match status" value="1"/>
</dbReference>
<gene>
    <name evidence="4" type="ORF">UCRPA7_5405</name>
</gene>
<feature type="region of interest" description="Disordered" evidence="1">
    <location>
        <begin position="73"/>
        <end position="96"/>
    </location>
</feature>